<evidence type="ECO:0000313" key="7">
    <source>
        <dbReference type="EMBL" id="GAA5156938.1"/>
    </source>
</evidence>
<dbReference type="Pfam" id="PF01457">
    <property type="entry name" value="Peptidase_M8"/>
    <property type="match status" value="1"/>
</dbReference>
<evidence type="ECO:0000256" key="2">
    <source>
        <dbReference type="ARBA" id="ARBA00022670"/>
    </source>
</evidence>
<dbReference type="RefSeq" id="WP_185059467.1">
    <property type="nucleotide sequence ID" value="NZ_BAABJP010000015.1"/>
</dbReference>
<evidence type="ECO:0000256" key="4">
    <source>
        <dbReference type="ARBA" id="ARBA00022801"/>
    </source>
</evidence>
<dbReference type="Proteomes" id="UP001428817">
    <property type="component" value="Unassembled WGS sequence"/>
</dbReference>
<keyword evidence="5" id="KW-0862">Zinc</keyword>
<dbReference type="InterPro" id="IPR024079">
    <property type="entry name" value="MetalloPept_cat_dom_sf"/>
</dbReference>
<dbReference type="Gene3D" id="3.40.390.10">
    <property type="entry name" value="Collagenase (Catalytic Domain)"/>
    <property type="match status" value="1"/>
</dbReference>
<protein>
    <submittedName>
        <fullName evidence="7">Leishmanolysin-related zinc metalloendopeptidase</fullName>
    </submittedName>
</protein>
<dbReference type="SUPFAM" id="SSF55486">
    <property type="entry name" value="Metalloproteases ('zincins'), catalytic domain"/>
    <property type="match status" value="1"/>
</dbReference>
<gene>
    <name evidence="7" type="ORF">GCM10023321_34030</name>
</gene>
<organism evidence="7 8">
    <name type="scientific">Pseudonocardia eucalypti</name>
    <dbReference type="NCBI Taxonomy" id="648755"/>
    <lineage>
        <taxon>Bacteria</taxon>
        <taxon>Bacillati</taxon>
        <taxon>Actinomycetota</taxon>
        <taxon>Actinomycetes</taxon>
        <taxon>Pseudonocardiales</taxon>
        <taxon>Pseudonocardiaceae</taxon>
        <taxon>Pseudonocardia</taxon>
    </lineage>
</organism>
<evidence type="ECO:0000256" key="6">
    <source>
        <dbReference type="ARBA" id="ARBA00023049"/>
    </source>
</evidence>
<name>A0ABP9Q4Z3_9PSEU</name>
<keyword evidence="6" id="KW-0482">Metalloprotease</keyword>
<keyword evidence="8" id="KW-1185">Reference proteome</keyword>
<keyword evidence="2" id="KW-0645">Protease</keyword>
<dbReference type="Gene3D" id="3.90.132.10">
    <property type="entry name" value="Leishmanolysin , domain 2"/>
    <property type="match status" value="1"/>
</dbReference>
<comment type="caution">
    <text evidence="7">The sequence shown here is derived from an EMBL/GenBank/DDBJ whole genome shotgun (WGS) entry which is preliminary data.</text>
</comment>
<evidence type="ECO:0000256" key="5">
    <source>
        <dbReference type="ARBA" id="ARBA00022833"/>
    </source>
</evidence>
<evidence type="ECO:0000256" key="3">
    <source>
        <dbReference type="ARBA" id="ARBA00022723"/>
    </source>
</evidence>
<comment type="cofactor">
    <cofactor evidence="1">
        <name>Zn(2+)</name>
        <dbReference type="ChEBI" id="CHEBI:29105"/>
    </cofactor>
</comment>
<evidence type="ECO:0000313" key="8">
    <source>
        <dbReference type="Proteomes" id="UP001428817"/>
    </source>
</evidence>
<sequence length="271" mass="28407">MQVYRAVADRARARELAATDSPFAIEVRFHGGLTDRQQEAFTAAADRWAKVIVGDLPTAVVDGEEVDDVRIDASGSSIDGPAGVLGQAGPTQLRPASAGAAAYLPAAGTMEFDSDDLAEMERVGTLHDVITHEMGHVLGFGTIWTRKRLITGAGGDNPAFSGAGAVAAYRELSGDRKAASVPVENTGGQGTRDGHWRESTFGLELMTGYIATPGNPLSALTVAGMGDLGYQVDLAAAEPYTLAPAPESAERALELHARLRTRRPAPRVLTA</sequence>
<dbReference type="EMBL" id="BAABJP010000015">
    <property type="protein sequence ID" value="GAA5156938.1"/>
    <property type="molecule type" value="Genomic_DNA"/>
</dbReference>
<evidence type="ECO:0000256" key="1">
    <source>
        <dbReference type="ARBA" id="ARBA00001947"/>
    </source>
</evidence>
<reference evidence="8" key="1">
    <citation type="journal article" date="2019" name="Int. J. Syst. Evol. Microbiol.">
        <title>The Global Catalogue of Microorganisms (GCM) 10K type strain sequencing project: providing services to taxonomists for standard genome sequencing and annotation.</title>
        <authorList>
            <consortium name="The Broad Institute Genomics Platform"/>
            <consortium name="The Broad Institute Genome Sequencing Center for Infectious Disease"/>
            <person name="Wu L."/>
            <person name="Ma J."/>
        </authorList>
    </citation>
    <scope>NUCLEOTIDE SEQUENCE [LARGE SCALE GENOMIC DNA]</scope>
    <source>
        <strain evidence="8">JCM 18303</strain>
    </source>
</reference>
<dbReference type="InterPro" id="IPR001577">
    <property type="entry name" value="Peptidase_M8"/>
</dbReference>
<accession>A0ABP9Q4Z3</accession>
<keyword evidence="4" id="KW-0378">Hydrolase</keyword>
<keyword evidence="3" id="KW-0479">Metal-binding</keyword>
<proteinExistence type="predicted"/>